<proteinExistence type="predicted"/>
<name>A0AC35U494_9BILA</name>
<organism evidence="1 2">
    <name type="scientific">Rhabditophanes sp. KR3021</name>
    <dbReference type="NCBI Taxonomy" id="114890"/>
    <lineage>
        <taxon>Eukaryota</taxon>
        <taxon>Metazoa</taxon>
        <taxon>Ecdysozoa</taxon>
        <taxon>Nematoda</taxon>
        <taxon>Chromadorea</taxon>
        <taxon>Rhabditida</taxon>
        <taxon>Tylenchina</taxon>
        <taxon>Panagrolaimomorpha</taxon>
        <taxon>Strongyloidoidea</taxon>
        <taxon>Alloionematidae</taxon>
        <taxon>Rhabditophanes</taxon>
    </lineage>
</organism>
<evidence type="ECO:0000313" key="2">
    <source>
        <dbReference type="WBParaSite" id="RSKR_0000708100.1"/>
    </source>
</evidence>
<protein>
    <submittedName>
        <fullName evidence="2">Uncharacterized protein</fullName>
    </submittedName>
</protein>
<dbReference type="WBParaSite" id="RSKR_0000708100.1">
    <property type="protein sequence ID" value="RSKR_0000708100.1"/>
    <property type="gene ID" value="RSKR_0000708100"/>
</dbReference>
<reference evidence="2" key="1">
    <citation type="submission" date="2016-11" db="UniProtKB">
        <authorList>
            <consortium name="WormBaseParasite"/>
        </authorList>
    </citation>
    <scope>IDENTIFICATION</scope>
    <source>
        <strain evidence="2">KR3021</strain>
    </source>
</reference>
<accession>A0AC35U494</accession>
<evidence type="ECO:0000313" key="1">
    <source>
        <dbReference type="Proteomes" id="UP000095286"/>
    </source>
</evidence>
<sequence>MGQKQSYNLSSTNRNEVAAKADLPVFESQKLQENSPVRLTTSRKSIGSKENEVSSRVETKSEKSDALTSGSEADISEAEPDYNSIHSGDEIFELKKIEPMKEIKFVAEPVVNSHNIETSTPIVLLAN</sequence>
<dbReference type="Proteomes" id="UP000095286">
    <property type="component" value="Unplaced"/>
</dbReference>